<dbReference type="OrthoDB" id="533881at2759"/>
<feature type="non-terminal residue" evidence="1">
    <location>
        <position position="1"/>
    </location>
</feature>
<dbReference type="AlphaFoldDB" id="A0A2J7ZGB5"/>
<protein>
    <submittedName>
        <fullName evidence="1">Uncharacterized protein</fullName>
    </submittedName>
</protein>
<evidence type="ECO:0000313" key="1">
    <source>
        <dbReference type="EMBL" id="PNG99287.1"/>
    </source>
</evidence>
<comment type="caution">
    <text evidence="1">The sequence shown here is derived from an EMBL/GenBank/DDBJ whole genome shotgun (WGS) entry which is preliminary data.</text>
</comment>
<reference evidence="1 2" key="1">
    <citation type="journal article" date="2017" name="Mol. Biol. Evol.">
        <title>The 4-celled Tetrabaena socialis nuclear genome reveals the essential components for genetic control of cell number at the origin of multicellularity in the volvocine lineage.</title>
        <authorList>
            <person name="Featherston J."/>
            <person name="Arakaki Y."/>
            <person name="Hanschen E.R."/>
            <person name="Ferris P.J."/>
            <person name="Michod R.E."/>
            <person name="Olson B.J.S.C."/>
            <person name="Nozaki H."/>
            <person name="Durand P.M."/>
        </authorList>
    </citation>
    <scope>NUCLEOTIDE SEQUENCE [LARGE SCALE GENOMIC DNA]</scope>
    <source>
        <strain evidence="1 2">NIES-571</strain>
    </source>
</reference>
<evidence type="ECO:0000313" key="2">
    <source>
        <dbReference type="Proteomes" id="UP000236333"/>
    </source>
</evidence>
<keyword evidence="2" id="KW-1185">Reference proteome</keyword>
<gene>
    <name evidence="1" type="ORF">TSOC_014935</name>
</gene>
<feature type="non-terminal residue" evidence="1">
    <location>
        <position position="320"/>
    </location>
</feature>
<organism evidence="1 2">
    <name type="scientific">Tetrabaena socialis</name>
    <dbReference type="NCBI Taxonomy" id="47790"/>
    <lineage>
        <taxon>Eukaryota</taxon>
        <taxon>Viridiplantae</taxon>
        <taxon>Chlorophyta</taxon>
        <taxon>core chlorophytes</taxon>
        <taxon>Chlorophyceae</taxon>
        <taxon>CS clade</taxon>
        <taxon>Chlamydomonadales</taxon>
        <taxon>Tetrabaenaceae</taxon>
        <taxon>Tetrabaena</taxon>
    </lineage>
</organism>
<name>A0A2J7ZGB5_9CHLO</name>
<dbReference type="Proteomes" id="UP000236333">
    <property type="component" value="Unassembled WGS sequence"/>
</dbReference>
<proteinExistence type="predicted"/>
<accession>A0A2J7ZGB5</accession>
<sequence length="320" mass="33357">HTPHARPHGSRAGIRTVIAVQNSSEAFRLNQLYGGPASPHMESYVAWADTDGTSSGLGPYGHDPPLPTHPLHVGGPRFAVAPLLAHEVLMAAARTAAAAATGTAAAAAAAAGTAAVQPPLPYRWMLLGRDDTLWLPSHVVRLLASYDDGAAAAVSDHLADFNGRTLLSPSPAAAACLPCGLNLTSLLGRRHPPRVPPPACPVCRPAAGCEYRFDLCEGLVGGPLCGSRRFLGSGDRCLPSWAAGGAGLALSAQLLNYLPKERWISCVREAQPSTGERAVGRCLFRNGFAFTHPAAGLAAGLTREVFSLQHTLFGNPLARQ</sequence>
<dbReference type="EMBL" id="PGGS01003415">
    <property type="protein sequence ID" value="PNG99287.1"/>
    <property type="molecule type" value="Genomic_DNA"/>
</dbReference>